<dbReference type="InterPro" id="IPR006214">
    <property type="entry name" value="Bax_inhibitor_1-related"/>
</dbReference>
<name>A0A0R1S0G2_9LACO</name>
<dbReference type="OrthoDB" id="9793828at2"/>
<comment type="caution">
    <text evidence="7">The sequence shown here is derived from an EMBL/GenBank/DDBJ whole genome shotgun (WGS) entry which is preliminary data.</text>
</comment>
<dbReference type="AlphaFoldDB" id="A0A0R1S0G2"/>
<keyword evidence="5 6" id="KW-0472">Membrane</keyword>
<dbReference type="PANTHER" id="PTHR23291">
    <property type="entry name" value="BAX INHIBITOR-RELATED"/>
    <property type="match status" value="1"/>
</dbReference>
<accession>A0A0R1S0G2</accession>
<feature type="transmembrane region" description="Helical" evidence="6">
    <location>
        <begin position="168"/>
        <end position="185"/>
    </location>
</feature>
<feature type="transmembrane region" description="Helical" evidence="6">
    <location>
        <begin position="83"/>
        <end position="106"/>
    </location>
</feature>
<dbReference type="PATRIC" id="fig|1122152.4.peg.1312"/>
<dbReference type="Pfam" id="PF01027">
    <property type="entry name" value="Bax1-I"/>
    <property type="match status" value="1"/>
</dbReference>
<dbReference type="CDD" id="cd10432">
    <property type="entry name" value="BI-1-like_bacterial"/>
    <property type="match status" value="1"/>
</dbReference>
<reference evidence="7 8" key="1">
    <citation type="journal article" date="2015" name="Genome Announc.">
        <title>Expanding the biotechnology potential of lactobacilli through comparative genomics of 213 strains and associated genera.</title>
        <authorList>
            <person name="Sun Z."/>
            <person name="Harris H.M."/>
            <person name="McCann A."/>
            <person name="Guo C."/>
            <person name="Argimon S."/>
            <person name="Zhang W."/>
            <person name="Yang X."/>
            <person name="Jeffery I.B."/>
            <person name="Cooney J.C."/>
            <person name="Kagawa T.F."/>
            <person name="Liu W."/>
            <person name="Song Y."/>
            <person name="Salvetti E."/>
            <person name="Wrobel A."/>
            <person name="Rasinkangas P."/>
            <person name="Parkhill J."/>
            <person name="Rea M.C."/>
            <person name="O'Sullivan O."/>
            <person name="Ritari J."/>
            <person name="Douillard F.P."/>
            <person name="Paul Ross R."/>
            <person name="Yang R."/>
            <person name="Briner A.E."/>
            <person name="Felis G.E."/>
            <person name="de Vos W.M."/>
            <person name="Barrangou R."/>
            <person name="Klaenhammer T.R."/>
            <person name="Caufield P.W."/>
            <person name="Cui Y."/>
            <person name="Zhang H."/>
            <person name="O'Toole P.W."/>
        </authorList>
    </citation>
    <scope>NUCLEOTIDE SEQUENCE [LARGE SCALE GENOMIC DNA]</scope>
    <source>
        <strain evidence="7 8">DSM 15354</strain>
    </source>
</reference>
<evidence type="ECO:0000256" key="6">
    <source>
        <dbReference type="RuleBase" id="RU004379"/>
    </source>
</evidence>
<evidence type="ECO:0000256" key="4">
    <source>
        <dbReference type="ARBA" id="ARBA00022989"/>
    </source>
</evidence>
<dbReference type="EMBL" id="AZFB01000008">
    <property type="protein sequence ID" value="KRL62655.1"/>
    <property type="molecule type" value="Genomic_DNA"/>
</dbReference>
<organism evidence="7 8">
    <name type="scientific">Lactobacillus psittaci DSM 15354</name>
    <dbReference type="NCBI Taxonomy" id="1122152"/>
    <lineage>
        <taxon>Bacteria</taxon>
        <taxon>Bacillati</taxon>
        <taxon>Bacillota</taxon>
        <taxon>Bacilli</taxon>
        <taxon>Lactobacillales</taxon>
        <taxon>Lactobacillaceae</taxon>
        <taxon>Lactobacillus</taxon>
    </lineage>
</organism>
<feature type="transmembrane region" description="Helical" evidence="6">
    <location>
        <begin position="206"/>
        <end position="229"/>
    </location>
</feature>
<dbReference type="GO" id="GO:0016020">
    <property type="term" value="C:membrane"/>
    <property type="evidence" value="ECO:0007669"/>
    <property type="project" value="UniProtKB-SubCell"/>
</dbReference>
<keyword evidence="8" id="KW-1185">Reference proteome</keyword>
<evidence type="ECO:0000313" key="7">
    <source>
        <dbReference type="EMBL" id="KRL62655.1"/>
    </source>
</evidence>
<proteinExistence type="inferred from homology"/>
<evidence type="ECO:0000256" key="5">
    <source>
        <dbReference type="ARBA" id="ARBA00023136"/>
    </source>
</evidence>
<evidence type="ECO:0000256" key="2">
    <source>
        <dbReference type="ARBA" id="ARBA00010350"/>
    </source>
</evidence>
<dbReference type="RefSeq" id="WP_027825149.1">
    <property type="nucleotide sequence ID" value="NZ_AUEI01000009.1"/>
</dbReference>
<dbReference type="eggNOG" id="COG0670">
    <property type="taxonomic scope" value="Bacteria"/>
</dbReference>
<feature type="transmembrane region" description="Helical" evidence="6">
    <location>
        <begin position="112"/>
        <end position="131"/>
    </location>
</feature>
<protein>
    <submittedName>
        <fullName evidence="7">Integral membrane protein</fullName>
    </submittedName>
</protein>
<feature type="transmembrane region" description="Helical" evidence="6">
    <location>
        <begin position="143"/>
        <end position="162"/>
    </location>
</feature>
<dbReference type="PANTHER" id="PTHR23291:SF50">
    <property type="entry name" value="PROTEIN LIFEGUARD 4"/>
    <property type="match status" value="1"/>
</dbReference>
<dbReference type="Proteomes" id="UP000051931">
    <property type="component" value="Unassembled WGS sequence"/>
</dbReference>
<keyword evidence="4 6" id="KW-1133">Transmembrane helix</keyword>
<feature type="transmembrane region" description="Helical" evidence="6">
    <location>
        <begin position="29"/>
        <end position="52"/>
    </location>
</feature>
<comment type="subcellular location">
    <subcellularLocation>
        <location evidence="1">Membrane</location>
        <topology evidence="1">Multi-pass membrane protein</topology>
    </subcellularLocation>
</comment>
<sequence length="235" mass="25985">MDYFSQDSGRRKIQDVTAVNRFLSKMYSFMLIAVLVSAASSYLTMTVFRSAIMNMPQAMFWVIVFLPLALCLGISFKAAKNPALGFTLLMFLSIVYGVEFTIIASYYTSTTITSAFLSAAGVFAAMALFGTFTKKDLSSWGSYLRAAMIGFIVATLVNIFFVKSGAGAYIFSYIGVLIFTGWTAYDANSAKRIFIEYGDQVSDSGLAIMGALNMYLDFINLFMLLLEIFGVNDRR</sequence>
<evidence type="ECO:0000256" key="1">
    <source>
        <dbReference type="ARBA" id="ARBA00004141"/>
    </source>
</evidence>
<comment type="similarity">
    <text evidence="2 6">Belongs to the BI1 family.</text>
</comment>
<gene>
    <name evidence="7" type="ORF">FC23_GL001277</name>
</gene>
<keyword evidence="3 6" id="KW-0812">Transmembrane</keyword>
<evidence type="ECO:0000313" key="8">
    <source>
        <dbReference type="Proteomes" id="UP000051931"/>
    </source>
</evidence>
<feature type="transmembrane region" description="Helical" evidence="6">
    <location>
        <begin position="58"/>
        <end position="76"/>
    </location>
</feature>
<evidence type="ECO:0000256" key="3">
    <source>
        <dbReference type="ARBA" id="ARBA00022692"/>
    </source>
</evidence>